<dbReference type="EMBL" id="CAJVPG010000321">
    <property type="protein sequence ID" value="CAG8391904.1"/>
    <property type="molecule type" value="Genomic_DNA"/>
</dbReference>
<dbReference type="AlphaFoldDB" id="A0A9W4NPN6"/>
<protein>
    <submittedName>
        <fullName evidence="1">Uncharacterized protein</fullName>
    </submittedName>
</protein>
<gene>
    <name evidence="1" type="ORF">PSALAMII_LOCUS6858</name>
</gene>
<name>A0A9W4NPN6_9EURO</name>
<evidence type="ECO:0000313" key="1">
    <source>
        <dbReference type="EMBL" id="CAG8391904.1"/>
    </source>
</evidence>
<dbReference type="OrthoDB" id="3549294at2759"/>
<comment type="caution">
    <text evidence="1">The sequence shown here is derived from an EMBL/GenBank/DDBJ whole genome shotgun (WGS) entry which is preliminary data.</text>
</comment>
<keyword evidence="2" id="KW-1185">Reference proteome</keyword>
<evidence type="ECO:0000313" key="2">
    <source>
        <dbReference type="Proteomes" id="UP001152649"/>
    </source>
</evidence>
<reference evidence="1" key="1">
    <citation type="submission" date="2021-07" db="EMBL/GenBank/DDBJ databases">
        <authorList>
            <person name="Branca A.L. A."/>
        </authorList>
    </citation>
    <scope>NUCLEOTIDE SEQUENCE</scope>
</reference>
<dbReference type="Proteomes" id="UP001152649">
    <property type="component" value="Unassembled WGS sequence"/>
</dbReference>
<accession>A0A9W4NPN6</accession>
<sequence length="619" mass="69710">MGDAIRPSDDEFDQIPRKSLGQWSSYLDLARESPFFPSGSFDPRETLGPIPHFLGQGSLPPNTSYACEERSLQGANGSLFINGQSIWRTSNGECTLDPRVLPKQLLLAVQNSMKVGFAESQLPSDRHCLYGSYFSDDEKYISVLFLAWAYILSARWAELLSRSSEHPCQVEFIPKSPDNTHEVPTGSDQQATIEVDVGDEIDEAEAFWWNAILHSDGDWNIRSLHRHNVYLSPWSVSIRGISGFSITRKPLMEKAKLPSSATALEYISRFCIRHDLYDQCSASLSAALYIPQLRDKPLAFPLSTHNLLFNPPQRGASIAALIKEYKEVLPHLMTLSSNVWGIRSTLHSTFFNLEIPCHLVSPWLNPAFAIIDPIIKQKDFSTLAKLLALRNPRLGSLWLGAILTGLATSFLRGVRAGCTAMDIHAAGWTDTTQTFLTCKLGVNNGESISREDESRLLFITNCDEYHSRVPIEPWKPFGETPLCDTDIEVRKHVQCGSHCLEYEGWNWLLTDADPILDLGLEKHRASVENRSDKCQVDALAKPHALDYELSSQLYSELATRGIFGWLRSTGYPVNEKPLYQHSWIDLESSEEELDDKDSDIAEINYSQSNQVEEWLENLE</sequence>
<organism evidence="1 2">
    <name type="scientific">Penicillium salamii</name>
    <dbReference type="NCBI Taxonomy" id="1612424"/>
    <lineage>
        <taxon>Eukaryota</taxon>
        <taxon>Fungi</taxon>
        <taxon>Dikarya</taxon>
        <taxon>Ascomycota</taxon>
        <taxon>Pezizomycotina</taxon>
        <taxon>Eurotiomycetes</taxon>
        <taxon>Eurotiomycetidae</taxon>
        <taxon>Eurotiales</taxon>
        <taxon>Aspergillaceae</taxon>
        <taxon>Penicillium</taxon>
    </lineage>
</organism>
<proteinExistence type="predicted"/>